<gene>
    <name evidence="2" type="ORF">CFOL_v3_01914</name>
</gene>
<comment type="caution">
    <text evidence="2">The sequence shown here is derived from an EMBL/GenBank/DDBJ whole genome shotgun (WGS) entry which is preliminary data.</text>
</comment>
<protein>
    <recommendedName>
        <fullName evidence="1">DUF8040 domain-containing protein</fullName>
    </recommendedName>
</protein>
<feature type="domain" description="DUF8040" evidence="1">
    <location>
        <begin position="7"/>
        <end position="98"/>
    </location>
</feature>
<dbReference type="EMBL" id="BDDD01000065">
    <property type="protein sequence ID" value="GAV58380.1"/>
    <property type="molecule type" value="Genomic_DNA"/>
</dbReference>
<evidence type="ECO:0000313" key="3">
    <source>
        <dbReference type="Proteomes" id="UP000187406"/>
    </source>
</evidence>
<dbReference type="STRING" id="3775.A0A1Q3ARW4"/>
<keyword evidence="3" id="KW-1185">Reference proteome</keyword>
<name>A0A1Q3ARW4_CEPFO</name>
<sequence length="100" mass="11610">YIMDFQSNKERLNELGYASDVTCIEQLQLDRQSFKKLCIMLTNIGGLQDTKNMMVDEQVAMCLHILAHHVKNRVVEFRFKRSGRIVSRHSKIVLNAIIIC</sequence>
<evidence type="ECO:0000313" key="2">
    <source>
        <dbReference type="EMBL" id="GAV58380.1"/>
    </source>
</evidence>
<organism evidence="2 3">
    <name type="scientific">Cephalotus follicularis</name>
    <name type="common">Albany pitcher plant</name>
    <dbReference type="NCBI Taxonomy" id="3775"/>
    <lineage>
        <taxon>Eukaryota</taxon>
        <taxon>Viridiplantae</taxon>
        <taxon>Streptophyta</taxon>
        <taxon>Embryophyta</taxon>
        <taxon>Tracheophyta</taxon>
        <taxon>Spermatophyta</taxon>
        <taxon>Magnoliopsida</taxon>
        <taxon>eudicotyledons</taxon>
        <taxon>Gunneridae</taxon>
        <taxon>Pentapetalae</taxon>
        <taxon>rosids</taxon>
        <taxon>fabids</taxon>
        <taxon>Oxalidales</taxon>
        <taxon>Cephalotaceae</taxon>
        <taxon>Cephalotus</taxon>
    </lineage>
</organism>
<evidence type="ECO:0000259" key="1">
    <source>
        <dbReference type="Pfam" id="PF26138"/>
    </source>
</evidence>
<dbReference type="PANTHER" id="PTHR22930">
    <property type="match status" value="1"/>
</dbReference>
<dbReference type="AlphaFoldDB" id="A0A1Q3ARW4"/>
<dbReference type="InterPro" id="IPR045249">
    <property type="entry name" value="HARBI1-like"/>
</dbReference>
<reference evidence="3" key="1">
    <citation type="submission" date="2016-04" db="EMBL/GenBank/DDBJ databases">
        <title>Cephalotus genome sequencing.</title>
        <authorList>
            <person name="Fukushima K."/>
            <person name="Hasebe M."/>
            <person name="Fang X."/>
        </authorList>
    </citation>
    <scope>NUCLEOTIDE SEQUENCE [LARGE SCALE GENOMIC DNA]</scope>
    <source>
        <strain evidence="3">cv. St1</strain>
    </source>
</reference>
<dbReference type="InParanoid" id="A0A1Q3ARW4"/>
<dbReference type="Proteomes" id="UP000187406">
    <property type="component" value="Unassembled WGS sequence"/>
</dbReference>
<dbReference type="OrthoDB" id="1699974at2759"/>
<dbReference type="InterPro" id="IPR058353">
    <property type="entry name" value="DUF8040"/>
</dbReference>
<dbReference type="Pfam" id="PF26138">
    <property type="entry name" value="DUF8040"/>
    <property type="match status" value="1"/>
</dbReference>
<feature type="non-terminal residue" evidence="2">
    <location>
        <position position="1"/>
    </location>
</feature>
<proteinExistence type="predicted"/>
<dbReference type="PANTHER" id="PTHR22930:SF281">
    <property type="entry name" value="NUCLEASE"/>
    <property type="match status" value="1"/>
</dbReference>
<accession>A0A1Q3ARW4</accession>